<dbReference type="Proteomes" id="UP000429644">
    <property type="component" value="Unassembled WGS sequence"/>
</dbReference>
<feature type="transmembrane region" description="Helical" evidence="1">
    <location>
        <begin position="28"/>
        <end position="47"/>
    </location>
</feature>
<dbReference type="OrthoDB" id="3267755at2"/>
<dbReference type="InterPro" id="IPR025327">
    <property type="entry name" value="DUF4233"/>
</dbReference>
<dbReference type="AlphaFoldDB" id="A0A7J9URA2"/>
<proteinExistence type="predicted"/>
<dbReference type="EMBL" id="WHPD01000127">
    <property type="protein sequence ID" value="MPV87147.1"/>
    <property type="molecule type" value="Genomic_DNA"/>
</dbReference>
<reference evidence="2 3" key="1">
    <citation type="submission" date="2019-10" db="EMBL/GenBank/DDBJ databases">
        <title>Georgenia wutianyii sp. nov. and Georgenia yuyongxinii sp. nov. isolated from plateau pika (Ochotona curzoniae) in the Qinghai-Tibet plateau of China.</title>
        <authorList>
            <person name="Tian Z."/>
        </authorList>
    </citation>
    <scope>NUCLEOTIDE SEQUENCE [LARGE SCALE GENOMIC DNA]</scope>
    <source>
        <strain evidence="2 3">JCM 15130</strain>
    </source>
</reference>
<keyword evidence="1" id="KW-0472">Membrane</keyword>
<sequence length="113" mass="12066">MSVLVSEVCIVLFASLVAFGLRLAEPGVVWAVGGAAMVACAICAGLLRHKLGYVLGSVIQALLLLSGLALPMMFVVGAIFAIIWVVALRVGGRIDVERQERYAAELEYHRTHS</sequence>
<comment type="caution">
    <text evidence="2">The sequence shown here is derived from an EMBL/GenBank/DDBJ whole genome shotgun (WGS) entry which is preliminary data.</text>
</comment>
<feature type="non-terminal residue" evidence="2">
    <location>
        <position position="1"/>
    </location>
</feature>
<evidence type="ECO:0000256" key="1">
    <source>
        <dbReference type="SAM" id="Phobius"/>
    </source>
</evidence>
<keyword evidence="1" id="KW-0812">Transmembrane</keyword>
<evidence type="ECO:0000313" key="2">
    <source>
        <dbReference type="EMBL" id="MPV87147.1"/>
    </source>
</evidence>
<gene>
    <name evidence="2" type="ORF">GB882_00585</name>
</gene>
<name>A0A7J9URA2_9MICO</name>
<organism evidence="2 3">
    <name type="scientific">Georgenia ruanii</name>
    <dbReference type="NCBI Taxonomy" id="348442"/>
    <lineage>
        <taxon>Bacteria</taxon>
        <taxon>Bacillati</taxon>
        <taxon>Actinomycetota</taxon>
        <taxon>Actinomycetes</taxon>
        <taxon>Micrococcales</taxon>
        <taxon>Bogoriellaceae</taxon>
        <taxon>Georgenia</taxon>
    </lineage>
</organism>
<keyword evidence="1" id="KW-1133">Transmembrane helix</keyword>
<keyword evidence="3" id="KW-1185">Reference proteome</keyword>
<protein>
    <submittedName>
        <fullName evidence="2">DUF4233 domain-containing protein</fullName>
    </submittedName>
</protein>
<evidence type="ECO:0000313" key="3">
    <source>
        <dbReference type="Proteomes" id="UP000429644"/>
    </source>
</evidence>
<feature type="transmembrane region" description="Helical" evidence="1">
    <location>
        <begin position="59"/>
        <end position="87"/>
    </location>
</feature>
<accession>A0A7J9URA2</accession>
<dbReference type="Pfam" id="PF14017">
    <property type="entry name" value="DUF4233"/>
    <property type="match status" value="1"/>
</dbReference>